<proteinExistence type="predicted"/>
<dbReference type="RefSeq" id="XP_003058624.1">
    <property type="nucleotide sequence ID" value="XM_003058578.1"/>
</dbReference>
<gene>
    <name evidence="3" type="ORF">MICPUCDRAFT_68359</name>
</gene>
<feature type="compositionally biased region" description="Basic and acidic residues" evidence="2">
    <location>
        <begin position="292"/>
        <end position="314"/>
    </location>
</feature>
<protein>
    <submittedName>
        <fullName evidence="3">Predicted protein</fullName>
    </submittedName>
</protein>
<name>C1MS49_MICPC</name>
<feature type="region of interest" description="Disordered" evidence="2">
    <location>
        <begin position="292"/>
        <end position="326"/>
    </location>
</feature>
<feature type="non-terminal residue" evidence="3">
    <location>
        <position position="887"/>
    </location>
</feature>
<dbReference type="EMBL" id="GG663739">
    <property type="protein sequence ID" value="EEH57079.1"/>
    <property type="molecule type" value="Genomic_DNA"/>
</dbReference>
<dbReference type="GeneID" id="9684063"/>
<feature type="coiled-coil region" evidence="1">
    <location>
        <begin position="1"/>
        <end position="46"/>
    </location>
</feature>
<accession>C1MS49</accession>
<organism evidence="4">
    <name type="scientific">Micromonas pusilla (strain CCMP1545)</name>
    <name type="common">Picoplanktonic green alga</name>
    <dbReference type="NCBI Taxonomy" id="564608"/>
    <lineage>
        <taxon>Eukaryota</taxon>
        <taxon>Viridiplantae</taxon>
        <taxon>Chlorophyta</taxon>
        <taxon>Mamiellophyceae</taxon>
        <taxon>Mamiellales</taxon>
        <taxon>Mamiellaceae</taxon>
        <taxon>Micromonas</taxon>
    </lineage>
</organism>
<evidence type="ECO:0000313" key="3">
    <source>
        <dbReference type="EMBL" id="EEH57079.1"/>
    </source>
</evidence>
<keyword evidence="4" id="KW-1185">Reference proteome</keyword>
<evidence type="ECO:0000256" key="2">
    <source>
        <dbReference type="SAM" id="MobiDB-lite"/>
    </source>
</evidence>
<evidence type="ECO:0000256" key="1">
    <source>
        <dbReference type="SAM" id="Coils"/>
    </source>
</evidence>
<sequence>MEDMNQKQRELKKKLNALTEDVTMARVNSNRANAELKRAKKILEKQGFREKARLVHHALRTEMMQSVIEEKDKSFRENELLLTEARQEAAFVEHEKLDTSFLLWAVENHMTENFWAVEMCRGMHNLILPKGCAVVMPLLSQLFRKRYYSNAVIPAGSVIIAPPKDSPLVALMQKGKGGGGSGSSRLPGVEMCLPANTVIDFEDGEDAHIEIPGGTKVVLPSSWLPDDRLYEVRLPIGTSVMLPEDIREDADEDGADLAYEIFMHMYKHKLMSEDDDDFYVDAAMIARDEMEKRNEGEETMKRLRSRSDQHESANVRRMRHNSSASRHAESAMKAKRMAEDFSKNGKQFGVACVTLWLPPNTRIGAVAGGLNHVFLPSGCTYYFSGNGDSFVPPGAIVRLASFPSDPHHVMLSHGTIAKFPGAPGDAADGDDAYATSHVDNVILPGGAEVMFSRPGKAFVPQNTVVRDQAGRERVNESFLEQEMRVDVDEVMTMPCFLGRVPTYEELAMRMTDLGQAAASLAVGALSPSVAASILHVFAAEQEKSNEVIGDETGVSLAFDMVKYARLQALGIIVAKMPFEDAVAFLDVMETSRAGAIIGHMEDHVEQEDIESREKLKNAVSEEVLNHARSWNEAWVACREDDDAAHEKILDIVTTMHFKVAARLLCRAPAQRASGYLTAYAERDPAAAAQILSWMGYLTMNIANLSYFYLKEDVDRARALLKVSHAKNEGELVQAVRAIMQFLEKTFGVRCSLLRTNCDWDSQVEPKNMRPYTILELAKEEAAAEQELIKQAETEAKIQEIIAQKNRHAVAGESFYGEVVAATQLSKLPVDFSMLTDGDDDSDDDEIDEIDRSAAAVAVASDGVPYVPTMYDVAMELLDTLDDTPMDL</sequence>
<dbReference type="AlphaFoldDB" id="C1MS49"/>
<dbReference type="KEGG" id="mpp:MICPUCDRAFT_68359"/>
<keyword evidence="1" id="KW-0175">Coiled coil</keyword>
<dbReference type="Proteomes" id="UP000001876">
    <property type="component" value="Unassembled WGS sequence"/>
</dbReference>
<reference evidence="3 4" key="1">
    <citation type="journal article" date="2009" name="Science">
        <title>Green evolution and dynamic adaptations revealed by genomes of the marine picoeukaryotes Micromonas.</title>
        <authorList>
            <person name="Worden A.Z."/>
            <person name="Lee J.H."/>
            <person name="Mock T."/>
            <person name="Rouze P."/>
            <person name="Simmons M.P."/>
            <person name="Aerts A.L."/>
            <person name="Allen A.E."/>
            <person name="Cuvelier M.L."/>
            <person name="Derelle E."/>
            <person name="Everett M.V."/>
            <person name="Foulon E."/>
            <person name="Grimwood J."/>
            <person name="Gundlach H."/>
            <person name="Henrissat B."/>
            <person name="Napoli C."/>
            <person name="McDonald S.M."/>
            <person name="Parker M.S."/>
            <person name="Rombauts S."/>
            <person name="Salamov A."/>
            <person name="Von Dassow P."/>
            <person name="Badger J.H."/>
            <person name="Coutinho P.M."/>
            <person name="Demir E."/>
            <person name="Dubchak I."/>
            <person name="Gentemann C."/>
            <person name="Eikrem W."/>
            <person name="Gready J.E."/>
            <person name="John U."/>
            <person name="Lanier W."/>
            <person name="Lindquist E.A."/>
            <person name="Lucas S."/>
            <person name="Mayer K.F."/>
            <person name="Moreau H."/>
            <person name="Not F."/>
            <person name="Otillar R."/>
            <person name="Panaud O."/>
            <person name="Pangilinan J."/>
            <person name="Paulsen I."/>
            <person name="Piegu B."/>
            <person name="Poliakov A."/>
            <person name="Robbens S."/>
            <person name="Schmutz J."/>
            <person name="Toulza E."/>
            <person name="Wyss T."/>
            <person name="Zelensky A."/>
            <person name="Zhou K."/>
            <person name="Armbrust E.V."/>
            <person name="Bhattacharya D."/>
            <person name="Goodenough U.W."/>
            <person name="Van de Peer Y."/>
            <person name="Grigoriev I.V."/>
        </authorList>
    </citation>
    <scope>NUCLEOTIDE SEQUENCE [LARGE SCALE GENOMIC DNA]</scope>
    <source>
        <strain evidence="3 4">CCMP1545</strain>
    </source>
</reference>
<evidence type="ECO:0000313" key="4">
    <source>
        <dbReference type="Proteomes" id="UP000001876"/>
    </source>
</evidence>